<evidence type="ECO:0000256" key="2">
    <source>
        <dbReference type="ARBA" id="ARBA00022448"/>
    </source>
</evidence>
<dbReference type="Pfam" id="PF14905">
    <property type="entry name" value="OMP_b-brl_3"/>
    <property type="match status" value="1"/>
</dbReference>
<keyword evidence="2 8" id="KW-0813">Transport</keyword>
<keyword evidence="5 9" id="KW-0732">Signal</keyword>
<evidence type="ECO:0000256" key="8">
    <source>
        <dbReference type="PROSITE-ProRule" id="PRU01360"/>
    </source>
</evidence>
<accession>A0A7X9S1V3</accession>
<comment type="caution">
    <text evidence="12">The sequence shown here is derived from an EMBL/GenBank/DDBJ whole genome shotgun (WGS) entry which is preliminary data.</text>
</comment>
<dbReference type="Gene3D" id="2.60.40.1120">
    <property type="entry name" value="Carboxypeptidase-like, regulatory domain"/>
    <property type="match status" value="1"/>
</dbReference>
<organism evidence="12 13">
    <name type="scientific">Flammeovirga aprica JL-4</name>
    <dbReference type="NCBI Taxonomy" id="694437"/>
    <lineage>
        <taxon>Bacteria</taxon>
        <taxon>Pseudomonadati</taxon>
        <taxon>Bacteroidota</taxon>
        <taxon>Cytophagia</taxon>
        <taxon>Cytophagales</taxon>
        <taxon>Flammeovirgaceae</taxon>
        <taxon>Flammeovirga</taxon>
    </lineage>
</organism>
<evidence type="ECO:0000256" key="7">
    <source>
        <dbReference type="ARBA" id="ARBA00023237"/>
    </source>
</evidence>
<comment type="subcellular location">
    <subcellularLocation>
        <location evidence="1 8">Cell outer membrane</location>
        <topology evidence="1 8">Multi-pass membrane protein</topology>
    </subcellularLocation>
</comment>
<keyword evidence="4 8" id="KW-0812">Transmembrane</keyword>
<dbReference type="GO" id="GO:0009279">
    <property type="term" value="C:cell outer membrane"/>
    <property type="evidence" value="ECO:0007669"/>
    <property type="project" value="UniProtKB-SubCell"/>
</dbReference>
<evidence type="ECO:0000256" key="9">
    <source>
        <dbReference type="SAM" id="SignalP"/>
    </source>
</evidence>
<dbReference type="AlphaFoldDB" id="A0A7X9S1V3"/>
<keyword evidence="3 8" id="KW-1134">Transmembrane beta strand</keyword>
<evidence type="ECO:0000259" key="11">
    <source>
        <dbReference type="Pfam" id="PF14905"/>
    </source>
</evidence>
<dbReference type="SUPFAM" id="SSF56935">
    <property type="entry name" value="Porins"/>
    <property type="match status" value="1"/>
</dbReference>
<dbReference type="GO" id="GO:0015344">
    <property type="term" value="F:siderophore uptake transmembrane transporter activity"/>
    <property type="evidence" value="ECO:0007669"/>
    <property type="project" value="TreeGrafter"/>
</dbReference>
<keyword evidence="13" id="KW-1185">Reference proteome</keyword>
<dbReference type="InterPro" id="IPR012910">
    <property type="entry name" value="Plug_dom"/>
</dbReference>
<dbReference type="Proteomes" id="UP000576082">
    <property type="component" value="Unassembled WGS sequence"/>
</dbReference>
<feature type="domain" description="TonB-dependent receptor plug" evidence="10">
    <location>
        <begin position="146"/>
        <end position="221"/>
    </location>
</feature>
<dbReference type="SUPFAM" id="SSF49464">
    <property type="entry name" value="Carboxypeptidase regulatory domain-like"/>
    <property type="match status" value="1"/>
</dbReference>
<sequence length="784" mass="88220">MKNLIVKLITVIGLLVSTVANANTATSSISGEVLDQQTNQAIAYVTVALLNTENKIVGGGISDENGKFKIKNVNYGTYTIEVQSIGYEKIHQSINVNKRAMDLPSFYMLASAEELEEVVVKGQRLNIERGIDKNVINVSEGMIADGNSVSEVLNTVPEISVGTNGEISLRGESNVRILIDGKPSQMSAEQVLQALPASSIEKIEVITNPSAKYDPDGLSGIINVITKKERMQGFNGNLSLNAGSREKYDGYLGLNYRHKKFNFFAQGTYYDNRMEEETTRDLAYKNPETPSLSQSGDLIKNTFFGNYKVGFDYFLDSTNTITFYYEGSSYQHKENFNYSNRYFLGEEEVNNISENGLKDALSTQNAFSLNHRKDFKKGALETDLFYGNAEVDMNAAFNMGDEMVSENISKLYGHFGIVKLDYNHQIDDKSSFEVGYKGELFDLDTDQRNASQESDINYNYHYLMNVQSIYASYQRSLGKKFTLKAGLRGESATIDGTLLQDQEREKFNIDYTSLFPSVHLVYQINDNNRLGLSYSRRINRPNILSMIPVENRYNSTYVEVGNPDLQPSYTNSFSLDHNYNKNKFGLNTSVYVRHSTNIMRSVLNYDEERDLNIAKTVNLGSSFTGGASVSANYAITDWWSVDMNVNMYYLEISDEDENHTIPEEANPINVSAKLNTNLTLPHGIAMSINARYAGQRYDAQQIVDPNYGLNMAVRKSVLKNKGRITLKVDNIINSGYSSTNYNKDFVENSFYLQETPIYRASFSYMFGGQFKGRKNRKLHSSGGM</sequence>
<comment type="similarity">
    <text evidence="8">Belongs to the TonB-dependent receptor family.</text>
</comment>
<dbReference type="EMBL" id="JABANE010000214">
    <property type="protein sequence ID" value="NME72818.1"/>
    <property type="molecule type" value="Genomic_DNA"/>
</dbReference>
<evidence type="ECO:0000256" key="1">
    <source>
        <dbReference type="ARBA" id="ARBA00004571"/>
    </source>
</evidence>
<keyword evidence="6 8" id="KW-0472">Membrane</keyword>
<evidence type="ECO:0000313" key="13">
    <source>
        <dbReference type="Proteomes" id="UP000576082"/>
    </source>
</evidence>
<feature type="domain" description="Outer membrane protein beta-barrel" evidence="11">
    <location>
        <begin position="410"/>
        <end position="764"/>
    </location>
</feature>
<gene>
    <name evidence="12" type="ORF">HHU12_32980</name>
</gene>
<dbReference type="GO" id="GO:0044718">
    <property type="term" value="P:siderophore transmembrane transport"/>
    <property type="evidence" value="ECO:0007669"/>
    <property type="project" value="TreeGrafter"/>
</dbReference>
<dbReference type="Pfam" id="PF07715">
    <property type="entry name" value="Plug"/>
    <property type="match status" value="1"/>
</dbReference>
<dbReference type="InterPro" id="IPR036942">
    <property type="entry name" value="Beta-barrel_TonB_sf"/>
</dbReference>
<evidence type="ECO:0000256" key="6">
    <source>
        <dbReference type="ARBA" id="ARBA00023136"/>
    </source>
</evidence>
<evidence type="ECO:0000259" key="10">
    <source>
        <dbReference type="Pfam" id="PF07715"/>
    </source>
</evidence>
<dbReference type="Gene3D" id="2.40.170.20">
    <property type="entry name" value="TonB-dependent receptor, beta-barrel domain"/>
    <property type="match status" value="1"/>
</dbReference>
<keyword evidence="7 8" id="KW-0998">Cell outer membrane</keyword>
<dbReference type="InterPro" id="IPR041700">
    <property type="entry name" value="OMP_b-brl_3"/>
</dbReference>
<feature type="signal peptide" evidence="9">
    <location>
        <begin position="1"/>
        <end position="22"/>
    </location>
</feature>
<dbReference type="Gene3D" id="2.170.130.10">
    <property type="entry name" value="TonB-dependent receptor, plug domain"/>
    <property type="match status" value="1"/>
</dbReference>
<keyword evidence="12" id="KW-0675">Receptor</keyword>
<dbReference type="InterPro" id="IPR037066">
    <property type="entry name" value="Plug_dom_sf"/>
</dbReference>
<reference evidence="12 13" key="1">
    <citation type="submission" date="2020-04" db="EMBL/GenBank/DDBJ databases">
        <title>Flammeovirga sp. SR4, a novel species isolated from seawater.</title>
        <authorList>
            <person name="Wang X."/>
        </authorList>
    </citation>
    <scope>NUCLEOTIDE SEQUENCE [LARGE SCALE GENOMIC DNA]</scope>
    <source>
        <strain evidence="12 13">ATCC 23126</strain>
    </source>
</reference>
<dbReference type="RefSeq" id="WP_169660985.1">
    <property type="nucleotide sequence ID" value="NZ_JABANE010000214.1"/>
</dbReference>
<dbReference type="InterPro" id="IPR039426">
    <property type="entry name" value="TonB-dep_rcpt-like"/>
</dbReference>
<proteinExistence type="inferred from homology"/>
<protein>
    <submittedName>
        <fullName evidence="12">TonB-dependent receptor</fullName>
    </submittedName>
</protein>
<dbReference type="PROSITE" id="PS52016">
    <property type="entry name" value="TONB_DEPENDENT_REC_3"/>
    <property type="match status" value="1"/>
</dbReference>
<evidence type="ECO:0000256" key="3">
    <source>
        <dbReference type="ARBA" id="ARBA00022452"/>
    </source>
</evidence>
<dbReference type="Pfam" id="PF13715">
    <property type="entry name" value="CarbopepD_reg_2"/>
    <property type="match status" value="1"/>
</dbReference>
<dbReference type="InterPro" id="IPR008969">
    <property type="entry name" value="CarboxyPept-like_regulatory"/>
</dbReference>
<name>A0A7X9S1V3_9BACT</name>
<evidence type="ECO:0000313" key="12">
    <source>
        <dbReference type="EMBL" id="NME72818.1"/>
    </source>
</evidence>
<dbReference type="PANTHER" id="PTHR30069:SF29">
    <property type="entry name" value="HEMOGLOBIN AND HEMOGLOBIN-HAPTOGLOBIN-BINDING PROTEIN 1-RELATED"/>
    <property type="match status" value="1"/>
</dbReference>
<feature type="chain" id="PRO_5031266164" evidence="9">
    <location>
        <begin position="23"/>
        <end position="784"/>
    </location>
</feature>
<evidence type="ECO:0000256" key="5">
    <source>
        <dbReference type="ARBA" id="ARBA00022729"/>
    </source>
</evidence>
<evidence type="ECO:0000256" key="4">
    <source>
        <dbReference type="ARBA" id="ARBA00022692"/>
    </source>
</evidence>
<dbReference type="PANTHER" id="PTHR30069">
    <property type="entry name" value="TONB-DEPENDENT OUTER MEMBRANE RECEPTOR"/>
    <property type="match status" value="1"/>
</dbReference>